<proteinExistence type="predicted"/>
<protein>
    <submittedName>
        <fullName evidence="2">Uncharacterized protein</fullName>
    </submittedName>
</protein>
<sequence length="138" mass="15206">MRLCTPAHRLQANVPGTTPTAHGSAGASVKHALVNGRVRSWPLPSATSSRHRGTNTPSGVRTDGRHRKRSRSRRSVWERLSVRAPLPAGGHQHCPEKTALEVSEQVSAGKRESDQPDHPARRQFVVFYTKATGDQWPH</sequence>
<comment type="caution">
    <text evidence="2">The sequence shown here is derived from an EMBL/GenBank/DDBJ whole genome shotgun (WGS) entry which is preliminary data.</text>
</comment>
<dbReference type="EMBL" id="JANPWB010000006">
    <property type="protein sequence ID" value="KAJ1176752.1"/>
    <property type="molecule type" value="Genomic_DNA"/>
</dbReference>
<accession>A0AAV7TJG2</accession>
<dbReference type="Proteomes" id="UP001066276">
    <property type="component" value="Chromosome 3_2"/>
</dbReference>
<reference evidence="2" key="1">
    <citation type="journal article" date="2022" name="bioRxiv">
        <title>Sequencing and chromosome-scale assembly of the giantPleurodeles waltlgenome.</title>
        <authorList>
            <person name="Brown T."/>
            <person name="Elewa A."/>
            <person name="Iarovenko S."/>
            <person name="Subramanian E."/>
            <person name="Araus A.J."/>
            <person name="Petzold A."/>
            <person name="Susuki M."/>
            <person name="Suzuki K.-i.T."/>
            <person name="Hayashi T."/>
            <person name="Toyoda A."/>
            <person name="Oliveira C."/>
            <person name="Osipova E."/>
            <person name="Leigh N.D."/>
            <person name="Simon A."/>
            <person name="Yun M.H."/>
        </authorList>
    </citation>
    <scope>NUCLEOTIDE SEQUENCE</scope>
    <source>
        <strain evidence="2">20211129_DDA</strain>
        <tissue evidence="2">Liver</tissue>
    </source>
</reference>
<feature type="compositionally biased region" description="Basic and acidic residues" evidence="1">
    <location>
        <begin position="109"/>
        <end position="120"/>
    </location>
</feature>
<feature type="region of interest" description="Disordered" evidence="1">
    <location>
        <begin position="37"/>
        <end position="121"/>
    </location>
</feature>
<organism evidence="2 3">
    <name type="scientific">Pleurodeles waltl</name>
    <name type="common">Iberian ribbed newt</name>
    <dbReference type="NCBI Taxonomy" id="8319"/>
    <lineage>
        <taxon>Eukaryota</taxon>
        <taxon>Metazoa</taxon>
        <taxon>Chordata</taxon>
        <taxon>Craniata</taxon>
        <taxon>Vertebrata</taxon>
        <taxon>Euteleostomi</taxon>
        <taxon>Amphibia</taxon>
        <taxon>Batrachia</taxon>
        <taxon>Caudata</taxon>
        <taxon>Salamandroidea</taxon>
        <taxon>Salamandridae</taxon>
        <taxon>Pleurodelinae</taxon>
        <taxon>Pleurodeles</taxon>
    </lineage>
</organism>
<evidence type="ECO:0000313" key="2">
    <source>
        <dbReference type="EMBL" id="KAJ1176752.1"/>
    </source>
</evidence>
<evidence type="ECO:0000313" key="3">
    <source>
        <dbReference type="Proteomes" id="UP001066276"/>
    </source>
</evidence>
<name>A0AAV7TJG2_PLEWA</name>
<dbReference type="AlphaFoldDB" id="A0AAV7TJG2"/>
<feature type="compositionally biased region" description="Basic residues" evidence="1">
    <location>
        <begin position="64"/>
        <end position="74"/>
    </location>
</feature>
<gene>
    <name evidence="2" type="ORF">NDU88_002019</name>
</gene>
<evidence type="ECO:0000256" key="1">
    <source>
        <dbReference type="SAM" id="MobiDB-lite"/>
    </source>
</evidence>
<keyword evidence="3" id="KW-1185">Reference proteome</keyword>